<sequence>MENKKELERKSLLQKIWAIANAVRCRFEVPILRNYILGFLFYRFLSENITRKINANMKKWNEEFDFSTSDESQLPKELFENARENVGYYISPNNLFCNVAKNSSTNKNLNIDLKKIFEDIEISTKGLDSEEDFRGLFDNLNFNDNRWGKTPDDKSKNISNALIKISEIDFGNYWDNSIDAFGDAYEYLMTMYAKNAAQSDGEFFTPQEVSELLAKITLIDFNNLSENHIYKQRVDRVYDPTCGSGSLLLKFAKILPKEEGEVKVRFYGQELNISTFNLARMNMFLHDIPYDNFRIASGDTLKDPDPVIDQYKGKYDAIVANPPFSEPWEGEDNPTLANDPRFTPAGVLAPKGYADWAFTMHILSYLAETGTAAVVNFPGALSRPDVEVKIRKYFVENNYIDTIIQLPKDLFFSTKTDTCIIVLRKNRKDDKVLFVDASKLFIRIDAKNKLTKEHQEQILDVIINRKEIEYFSKLVSKQEIETKTRDWNLSVNKYVEKKSTKKIINIVELNKQIKETTLRVNELRTKIDQIVDELENE</sequence>
<reference evidence="11 12" key="1">
    <citation type="journal article" date="2017" name="Int. J. Syst. Evol. Microbiol.">
        <title>Mycoplasma tullyi sp. nov., isolated from penguins of the genus Spheniscus.</title>
        <authorList>
            <person name="Yavari C.A."/>
            <person name="Ramirez A.S."/>
            <person name="Nicholas R.A.J."/>
            <person name="Radford A.D."/>
            <person name="Darby A.C."/>
            <person name="Bradbury J.M."/>
        </authorList>
    </citation>
    <scope>NUCLEOTIDE SEQUENCE [LARGE SCALE GENOMIC DNA]</scope>
    <source>
        <strain evidence="11 12">56A97T</strain>
    </source>
</reference>
<keyword evidence="6" id="KW-0680">Restriction system</keyword>
<dbReference type="InterPro" id="IPR004546">
    <property type="entry name" value="Restrct_endonuc_T1M"/>
</dbReference>
<dbReference type="CDD" id="cd02440">
    <property type="entry name" value="AdoMet_MTases"/>
    <property type="match status" value="1"/>
</dbReference>
<dbReference type="GO" id="GO:0009007">
    <property type="term" value="F:site-specific DNA-methyltransferase (adenine-specific) activity"/>
    <property type="evidence" value="ECO:0007669"/>
    <property type="project" value="UniProtKB-EC"/>
</dbReference>
<proteinExistence type="inferred from homology"/>
<dbReference type="InterPro" id="IPR003356">
    <property type="entry name" value="DNA_methylase_A-5"/>
</dbReference>
<feature type="domain" description="DNA methylase adenine-specific" evidence="9">
    <location>
        <begin position="177"/>
        <end position="501"/>
    </location>
</feature>
<evidence type="ECO:0000313" key="11">
    <source>
        <dbReference type="EMBL" id="QMT98307.1"/>
    </source>
</evidence>
<dbReference type="InterPro" id="IPR029063">
    <property type="entry name" value="SAM-dependent_MTases_sf"/>
</dbReference>
<evidence type="ECO:0000256" key="4">
    <source>
        <dbReference type="ARBA" id="ARBA00022679"/>
    </source>
</evidence>
<evidence type="ECO:0000256" key="8">
    <source>
        <dbReference type="SAM" id="Coils"/>
    </source>
</evidence>
<dbReference type="PROSITE" id="PS00092">
    <property type="entry name" value="N6_MTASE"/>
    <property type="match status" value="1"/>
</dbReference>
<protein>
    <recommendedName>
        <fullName evidence="2">site-specific DNA-methyltransferase (adenine-specific)</fullName>
        <ecNumber evidence="2">2.1.1.72</ecNumber>
    </recommendedName>
</protein>
<dbReference type="PANTHER" id="PTHR42933:SF1">
    <property type="entry name" value="SITE-SPECIFIC DNA-METHYLTRANSFERASE (ADENINE-SPECIFIC)"/>
    <property type="match status" value="1"/>
</dbReference>
<dbReference type="PRINTS" id="PR00507">
    <property type="entry name" value="N12N6MTFRASE"/>
</dbReference>
<dbReference type="RefSeq" id="WP_182078594.1">
    <property type="nucleotide sequence ID" value="NZ_CP059674.1"/>
</dbReference>
<dbReference type="Gene3D" id="3.40.50.150">
    <property type="entry name" value="Vaccinia Virus protein VP39"/>
    <property type="match status" value="1"/>
</dbReference>
<evidence type="ECO:0000256" key="1">
    <source>
        <dbReference type="ARBA" id="ARBA00006594"/>
    </source>
</evidence>
<evidence type="ECO:0000256" key="7">
    <source>
        <dbReference type="ARBA" id="ARBA00047942"/>
    </source>
</evidence>
<keyword evidence="12" id="KW-1185">Reference proteome</keyword>
<dbReference type="Pfam" id="PF02384">
    <property type="entry name" value="N6_Mtase"/>
    <property type="match status" value="1"/>
</dbReference>
<evidence type="ECO:0000259" key="9">
    <source>
        <dbReference type="Pfam" id="PF02384"/>
    </source>
</evidence>
<dbReference type="GO" id="GO:0008170">
    <property type="term" value="F:N-methyltransferase activity"/>
    <property type="evidence" value="ECO:0007669"/>
    <property type="project" value="InterPro"/>
</dbReference>
<gene>
    <name evidence="11" type="ORF">H3143_02250</name>
</gene>
<dbReference type="EC" id="2.1.1.72" evidence="2"/>
<comment type="similarity">
    <text evidence="1">Belongs to the N(4)/N(6)-methyltransferase family.</text>
</comment>
<dbReference type="GO" id="GO:0009307">
    <property type="term" value="P:DNA restriction-modification system"/>
    <property type="evidence" value="ECO:0007669"/>
    <property type="project" value="UniProtKB-KW"/>
</dbReference>
<keyword evidence="3 11" id="KW-0489">Methyltransferase</keyword>
<feature type="domain" description="N6 adenine-specific DNA methyltransferase N-terminal" evidence="10">
    <location>
        <begin position="14"/>
        <end position="161"/>
    </location>
</feature>
<evidence type="ECO:0000259" key="10">
    <source>
        <dbReference type="Pfam" id="PF12161"/>
    </source>
</evidence>
<dbReference type="Gene3D" id="1.20.1260.30">
    <property type="match status" value="1"/>
</dbReference>
<dbReference type="KEGG" id="mtuy:H3143_02250"/>
<organism evidence="11 12">
    <name type="scientific">Mycoplasma tullyi</name>
    <dbReference type="NCBI Taxonomy" id="1612150"/>
    <lineage>
        <taxon>Bacteria</taxon>
        <taxon>Bacillati</taxon>
        <taxon>Mycoplasmatota</taxon>
        <taxon>Mollicutes</taxon>
        <taxon>Mycoplasmataceae</taxon>
        <taxon>Mycoplasma</taxon>
    </lineage>
</organism>
<dbReference type="REBASE" id="436101">
    <property type="entry name" value="M.Mte97TORF2250P"/>
</dbReference>
<dbReference type="InterPro" id="IPR022749">
    <property type="entry name" value="D12N6_MeTrfase_N"/>
</dbReference>
<evidence type="ECO:0000256" key="6">
    <source>
        <dbReference type="ARBA" id="ARBA00022747"/>
    </source>
</evidence>
<comment type="catalytic activity">
    <reaction evidence="7">
        <text>a 2'-deoxyadenosine in DNA + S-adenosyl-L-methionine = an N(6)-methyl-2'-deoxyadenosine in DNA + S-adenosyl-L-homocysteine + H(+)</text>
        <dbReference type="Rhea" id="RHEA:15197"/>
        <dbReference type="Rhea" id="RHEA-COMP:12418"/>
        <dbReference type="Rhea" id="RHEA-COMP:12419"/>
        <dbReference type="ChEBI" id="CHEBI:15378"/>
        <dbReference type="ChEBI" id="CHEBI:57856"/>
        <dbReference type="ChEBI" id="CHEBI:59789"/>
        <dbReference type="ChEBI" id="CHEBI:90615"/>
        <dbReference type="ChEBI" id="CHEBI:90616"/>
        <dbReference type="EC" id="2.1.1.72"/>
    </reaction>
</comment>
<dbReference type="Proteomes" id="UP000514704">
    <property type="component" value="Chromosome"/>
</dbReference>
<keyword evidence="8" id="KW-0175">Coiled coil</keyword>
<evidence type="ECO:0000256" key="5">
    <source>
        <dbReference type="ARBA" id="ARBA00022691"/>
    </source>
</evidence>
<evidence type="ECO:0000256" key="3">
    <source>
        <dbReference type="ARBA" id="ARBA00022603"/>
    </source>
</evidence>
<evidence type="ECO:0000313" key="12">
    <source>
        <dbReference type="Proteomes" id="UP000514704"/>
    </source>
</evidence>
<evidence type="ECO:0000256" key="2">
    <source>
        <dbReference type="ARBA" id="ARBA00011900"/>
    </source>
</evidence>
<dbReference type="InterPro" id="IPR051537">
    <property type="entry name" value="DNA_Adenine_Mtase"/>
</dbReference>
<dbReference type="GO" id="GO:0032259">
    <property type="term" value="P:methylation"/>
    <property type="evidence" value="ECO:0007669"/>
    <property type="project" value="UniProtKB-KW"/>
</dbReference>
<dbReference type="EMBL" id="CP059674">
    <property type="protein sequence ID" value="QMT98307.1"/>
    <property type="molecule type" value="Genomic_DNA"/>
</dbReference>
<keyword evidence="5" id="KW-0949">S-adenosyl-L-methionine</keyword>
<dbReference type="AlphaFoldDB" id="A0A7D7U8U0"/>
<dbReference type="Pfam" id="PF12161">
    <property type="entry name" value="HsdM_N"/>
    <property type="match status" value="1"/>
</dbReference>
<name>A0A7D7U8U0_9MOLU</name>
<keyword evidence="4 11" id="KW-0808">Transferase</keyword>
<dbReference type="InterPro" id="IPR002052">
    <property type="entry name" value="DNA_methylase_N6_adenine_CS"/>
</dbReference>
<dbReference type="NCBIfam" id="TIGR00497">
    <property type="entry name" value="hsdM"/>
    <property type="match status" value="1"/>
</dbReference>
<dbReference type="SUPFAM" id="SSF53335">
    <property type="entry name" value="S-adenosyl-L-methionine-dependent methyltransferases"/>
    <property type="match status" value="1"/>
</dbReference>
<feature type="coiled-coil region" evidence="8">
    <location>
        <begin position="506"/>
        <end position="533"/>
    </location>
</feature>
<dbReference type="PANTHER" id="PTHR42933">
    <property type="entry name" value="SLR6095 PROTEIN"/>
    <property type="match status" value="1"/>
</dbReference>
<dbReference type="GO" id="GO:0003677">
    <property type="term" value="F:DNA binding"/>
    <property type="evidence" value="ECO:0007669"/>
    <property type="project" value="InterPro"/>
</dbReference>
<accession>A0A7D7U8U0</accession>
<dbReference type="InterPro" id="IPR038333">
    <property type="entry name" value="T1MK-like_N_sf"/>
</dbReference>